<evidence type="ECO:0000256" key="6">
    <source>
        <dbReference type="ARBA" id="ARBA00023136"/>
    </source>
</evidence>
<feature type="transmembrane region" description="Helical" evidence="7">
    <location>
        <begin position="12"/>
        <end position="33"/>
    </location>
</feature>
<dbReference type="RefSeq" id="WP_141922682.1">
    <property type="nucleotide sequence ID" value="NZ_VFQC01000001.1"/>
</dbReference>
<dbReference type="EMBL" id="VFQC01000001">
    <property type="protein sequence ID" value="TQN31379.1"/>
    <property type="molecule type" value="Genomic_DNA"/>
</dbReference>
<evidence type="ECO:0000256" key="4">
    <source>
        <dbReference type="ARBA" id="ARBA00022692"/>
    </source>
</evidence>
<evidence type="ECO:0000313" key="8">
    <source>
        <dbReference type="EMBL" id="TQN31379.1"/>
    </source>
</evidence>
<dbReference type="PANTHER" id="PTHR33452:SF1">
    <property type="entry name" value="INNER MEMBRANE PROTEIN YPHA-RELATED"/>
    <property type="match status" value="1"/>
</dbReference>
<evidence type="ECO:0000313" key="9">
    <source>
        <dbReference type="Proteomes" id="UP000317422"/>
    </source>
</evidence>
<dbReference type="InterPro" id="IPR032808">
    <property type="entry name" value="DoxX"/>
</dbReference>
<gene>
    <name evidence="8" type="ORF">FHX37_1280</name>
</gene>
<name>A0A543NHT8_9ACTN</name>
<evidence type="ECO:0000256" key="5">
    <source>
        <dbReference type="ARBA" id="ARBA00022989"/>
    </source>
</evidence>
<dbReference type="AlphaFoldDB" id="A0A543NHT8"/>
<sequence>MPGSTQPTKSWLADTVTLIARIVIGIILIVHGWEKIDMGVDATATQVMAPMDVPYPTVAAVVAMVIEFGGGITLLLGAVLPVTGVLLAVHMALASYFGHFAMGAPLTGEGGAELPLSLGAGALALGFTGGGFALDRFTPWGRRRRAARRDAGGAGSVPE</sequence>
<proteinExistence type="inferred from homology"/>
<evidence type="ECO:0000256" key="3">
    <source>
        <dbReference type="ARBA" id="ARBA00022475"/>
    </source>
</evidence>
<dbReference type="InterPro" id="IPR051907">
    <property type="entry name" value="DoxX-like_oxidoreductase"/>
</dbReference>
<comment type="similarity">
    <text evidence="2">Belongs to the DoxX family.</text>
</comment>
<reference evidence="8 9" key="1">
    <citation type="submission" date="2019-06" db="EMBL/GenBank/DDBJ databases">
        <title>Sequencing the genomes of 1000 actinobacteria strains.</title>
        <authorList>
            <person name="Klenk H.-P."/>
        </authorList>
    </citation>
    <scope>NUCLEOTIDE SEQUENCE [LARGE SCALE GENOMIC DNA]</scope>
    <source>
        <strain evidence="8 9">DSM 45015</strain>
    </source>
</reference>
<feature type="transmembrane region" description="Helical" evidence="7">
    <location>
        <begin position="84"/>
        <end position="102"/>
    </location>
</feature>
<accession>A0A543NHT8</accession>
<dbReference type="GO" id="GO:0005886">
    <property type="term" value="C:plasma membrane"/>
    <property type="evidence" value="ECO:0007669"/>
    <property type="project" value="UniProtKB-SubCell"/>
</dbReference>
<feature type="transmembrane region" description="Helical" evidence="7">
    <location>
        <begin position="114"/>
        <end position="134"/>
    </location>
</feature>
<comment type="caution">
    <text evidence="8">The sequence shown here is derived from an EMBL/GenBank/DDBJ whole genome shotgun (WGS) entry which is preliminary data.</text>
</comment>
<keyword evidence="6 7" id="KW-0472">Membrane</keyword>
<keyword evidence="9" id="KW-1185">Reference proteome</keyword>
<dbReference type="Proteomes" id="UP000317422">
    <property type="component" value="Unassembled WGS sequence"/>
</dbReference>
<feature type="transmembrane region" description="Helical" evidence="7">
    <location>
        <begin position="53"/>
        <end position="77"/>
    </location>
</feature>
<keyword evidence="3" id="KW-1003">Cell membrane</keyword>
<dbReference type="PANTHER" id="PTHR33452">
    <property type="entry name" value="OXIDOREDUCTASE CATD-RELATED"/>
    <property type="match status" value="1"/>
</dbReference>
<evidence type="ECO:0000256" key="7">
    <source>
        <dbReference type="SAM" id="Phobius"/>
    </source>
</evidence>
<evidence type="ECO:0000256" key="2">
    <source>
        <dbReference type="ARBA" id="ARBA00006679"/>
    </source>
</evidence>
<comment type="subcellular location">
    <subcellularLocation>
        <location evidence="1">Cell membrane</location>
        <topology evidence="1">Multi-pass membrane protein</topology>
    </subcellularLocation>
</comment>
<keyword evidence="5 7" id="KW-1133">Transmembrane helix</keyword>
<organism evidence="8 9">
    <name type="scientific">Haloactinospora alba</name>
    <dbReference type="NCBI Taxonomy" id="405555"/>
    <lineage>
        <taxon>Bacteria</taxon>
        <taxon>Bacillati</taxon>
        <taxon>Actinomycetota</taxon>
        <taxon>Actinomycetes</taxon>
        <taxon>Streptosporangiales</taxon>
        <taxon>Nocardiopsidaceae</taxon>
        <taxon>Haloactinospora</taxon>
    </lineage>
</organism>
<dbReference type="Pfam" id="PF07681">
    <property type="entry name" value="DoxX"/>
    <property type="match status" value="1"/>
</dbReference>
<dbReference type="OrthoDB" id="1122432at2"/>
<keyword evidence="4 7" id="KW-0812">Transmembrane</keyword>
<evidence type="ECO:0000256" key="1">
    <source>
        <dbReference type="ARBA" id="ARBA00004651"/>
    </source>
</evidence>
<protein>
    <submittedName>
        <fullName evidence="8">Putative oxidoreductase</fullName>
    </submittedName>
</protein>